<proteinExistence type="predicted"/>
<gene>
    <name evidence="3" type="ORF">CXQ85_004876</name>
</gene>
<name>A0A2V1AXG3_9ASCO</name>
<dbReference type="EMBL" id="PKFO01000006">
    <property type="protein sequence ID" value="PVH22206.1"/>
    <property type="molecule type" value="Genomic_DNA"/>
</dbReference>
<comment type="caution">
    <text evidence="3">The sequence shown here is derived from an EMBL/GenBank/DDBJ whole genome shotgun (WGS) entry which is preliminary data.</text>
</comment>
<dbReference type="GeneID" id="37010206"/>
<evidence type="ECO:0000313" key="4">
    <source>
        <dbReference type="Proteomes" id="UP000244309"/>
    </source>
</evidence>
<keyword evidence="2" id="KW-0812">Transmembrane</keyword>
<evidence type="ECO:0000313" key="3">
    <source>
        <dbReference type="EMBL" id="PVH22206.1"/>
    </source>
</evidence>
<reference evidence="3 4" key="1">
    <citation type="submission" date="2017-12" db="EMBL/GenBank/DDBJ databases">
        <title>Genome Sequence of a Multidrug-Resistant Candida haemulonii Isolate from a Patient with Chronic Leg Ulcers in Israel.</title>
        <authorList>
            <person name="Chow N.A."/>
            <person name="Gade L."/>
            <person name="Batra D."/>
            <person name="Rowe L.A."/>
            <person name="Ben-Ami R."/>
            <person name="Loparev V.N."/>
            <person name="Litvintseva A.P."/>
        </authorList>
    </citation>
    <scope>NUCLEOTIDE SEQUENCE [LARGE SCALE GENOMIC DNA]</scope>
    <source>
        <strain evidence="3 4">B11899</strain>
    </source>
</reference>
<keyword evidence="2" id="KW-0472">Membrane</keyword>
<evidence type="ECO:0000256" key="1">
    <source>
        <dbReference type="SAM" id="MobiDB-lite"/>
    </source>
</evidence>
<evidence type="ECO:0000256" key="2">
    <source>
        <dbReference type="SAM" id="Phobius"/>
    </source>
</evidence>
<feature type="region of interest" description="Disordered" evidence="1">
    <location>
        <begin position="146"/>
        <end position="185"/>
    </location>
</feature>
<dbReference type="AlphaFoldDB" id="A0A2V1AXG3"/>
<keyword evidence="4" id="KW-1185">Reference proteome</keyword>
<dbReference type="RefSeq" id="XP_025343146.1">
    <property type="nucleotide sequence ID" value="XM_025488484.1"/>
</dbReference>
<feature type="transmembrane region" description="Helical" evidence="2">
    <location>
        <begin position="86"/>
        <end position="102"/>
    </location>
</feature>
<keyword evidence="2" id="KW-1133">Transmembrane helix</keyword>
<feature type="compositionally biased region" description="Acidic residues" evidence="1">
    <location>
        <begin position="149"/>
        <end position="161"/>
    </location>
</feature>
<sequence>MLDVASTIAQASGFSKSRRWELVDSWDDTLTSALENESVKDSTDQVIEVFRSSSSFELVRLLLGISVGSSWIAFCLMFWTTKEYGKFMKTSVFCLVCLWLGYGVPQGCELGVVKRSDVSGDFGGVCLLLLAVEVVVFGVSKLMEGGEERGEDEEGEEETENQEERVPKVTEVTEEPKEAEVPEEAELQEVKKVSVSIPVESSWENDSRACMKAKVIEEMVEKANRRGRGK</sequence>
<feature type="transmembrane region" description="Helical" evidence="2">
    <location>
        <begin position="122"/>
        <end position="139"/>
    </location>
</feature>
<dbReference type="VEuPathDB" id="FungiDB:CXQ85_004876"/>
<accession>A0A2V1AXG3</accession>
<feature type="transmembrane region" description="Helical" evidence="2">
    <location>
        <begin position="58"/>
        <end position="79"/>
    </location>
</feature>
<organism evidence="3 4">
    <name type="scientific">Candidozyma haemuli</name>
    <dbReference type="NCBI Taxonomy" id="45357"/>
    <lineage>
        <taxon>Eukaryota</taxon>
        <taxon>Fungi</taxon>
        <taxon>Dikarya</taxon>
        <taxon>Ascomycota</taxon>
        <taxon>Saccharomycotina</taxon>
        <taxon>Pichiomycetes</taxon>
        <taxon>Metschnikowiaceae</taxon>
        <taxon>Candidozyma</taxon>
    </lineage>
</organism>
<protein>
    <submittedName>
        <fullName evidence="3">Uncharacterized protein</fullName>
    </submittedName>
</protein>
<dbReference type="Proteomes" id="UP000244309">
    <property type="component" value="Unassembled WGS sequence"/>
</dbReference>